<organism evidence="3 4">
    <name type="scientific">Anaerovirgula multivorans</name>
    <dbReference type="NCBI Taxonomy" id="312168"/>
    <lineage>
        <taxon>Bacteria</taxon>
        <taxon>Bacillati</taxon>
        <taxon>Bacillota</taxon>
        <taxon>Clostridia</taxon>
        <taxon>Peptostreptococcales</taxon>
        <taxon>Natronincolaceae</taxon>
        <taxon>Anaerovirgula</taxon>
    </lineage>
</organism>
<dbReference type="AlphaFoldDB" id="A0A239HIN1"/>
<feature type="transmembrane region" description="Helical" evidence="1">
    <location>
        <begin position="167"/>
        <end position="189"/>
    </location>
</feature>
<evidence type="ECO:0000313" key="3">
    <source>
        <dbReference type="EMBL" id="SNS81207.1"/>
    </source>
</evidence>
<name>A0A239HIN1_9FIRM</name>
<gene>
    <name evidence="3" type="ORF">SAMN05446037_102223</name>
</gene>
<feature type="transmembrane region" description="Helical" evidence="1">
    <location>
        <begin position="83"/>
        <end position="101"/>
    </location>
</feature>
<reference evidence="3 4" key="1">
    <citation type="submission" date="2017-06" db="EMBL/GenBank/DDBJ databases">
        <authorList>
            <person name="Kim H.J."/>
            <person name="Triplett B.A."/>
        </authorList>
    </citation>
    <scope>NUCLEOTIDE SEQUENCE [LARGE SCALE GENOMIC DNA]</scope>
    <source>
        <strain evidence="3 4">SCA</strain>
    </source>
</reference>
<proteinExistence type="predicted"/>
<dbReference type="PANTHER" id="PTHR35342">
    <property type="entry name" value="TRICARBOXYLIC TRANSPORT PROTEIN"/>
    <property type="match status" value="1"/>
</dbReference>
<dbReference type="InterPro" id="IPR002823">
    <property type="entry name" value="DUF112_TM"/>
</dbReference>
<dbReference type="Proteomes" id="UP000198304">
    <property type="component" value="Unassembled WGS sequence"/>
</dbReference>
<dbReference type="EMBL" id="FZOJ01000022">
    <property type="protein sequence ID" value="SNS81207.1"/>
    <property type="molecule type" value="Genomic_DNA"/>
</dbReference>
<accession>A0A239HIN1</accession>
<dbReference type="PANTHER" id="PTHR35342:SF5">
    <property type="entry name" value="TRICARBOXYLIC TRANSPORT PROTEIN"/>
    <property type="match status" value="1"/>
</dbReference>
<keyword evidence="1" id="KW-0472">Membrane</keyword>
<keyword evidence="1" id="KW-1133">Transmembrane helix</keyword>
<evidence type="ECO:0000256" key="1">
    <source>
        <dbReference type="SAM" id="Phobius"/>
    </source>
</evidence>
<protein>
    <submittedName>
        <fullName evidence="3">Tripartite tricarboxylate transporter TctA family protein</fullName>
    </submittedName>
</protein>
<feature type="domain" description="DUF112" evidence="2">
    <location>
        <begin position="56"/>
        <end position="132"/>
    </location>
</feature>
<feature type="transmembrane region" description="Helical" evidence="1">
    <location>
        <begin position="48"/>
        <end position="71"/>
    </location>
</feature>
<keyword evidence="4" id="KW-1185">Reference proteome</keyword>
<evidence type="ECO:0000259" key="2">
    <source>
        <dbReference type="Pfam" id="PF01970"/>
    </source>
</evidence>
<sequence length="209" mass="23122">MIGLFGLSEALVQVKSRNLPVVKQKIEKIIPSWSSVVQFLPLSIRTSILGVIVGALILSNIFMLVFGLTGVKIFTKIVEVPKGILIPVITILSVIGSYTINNNINDIYWMIGFGIFGYILKTYDYPVGPLVLGIILGPLLDVSYRRAVMTAQGTITGFLLDILKNPISLTLLTAIIVMILAQNNIFTLLKDKLKSKNKESDRENKEKFI</sequence>
<keyword evidence="1" id="KW-0812">Transmembrane</keyword>
<evidence type="ECO:0000313" key="4">
    <source>
        <dbReference type="Proteomes" id="UP000198304"/>
    </source>
</evidence>
<dbReference type="Pfam" id="PF01970">
    <property type="entry name" value="TctA"/>
    <property type="match status" value="1"/>
</dbReference>